<sequence length="171" mass="17837">MKTQSRPCAKVLASLVIAASVSLGVVGCSSHPTTDTGSNGAGTISTSAEAHPLVDVEAIWATHPLPPCKDYLGTDLTVPPGISVPDYDSVAKELAGVKSTGSESWVRTKLGWLDRALSETRAGIIANAGTAGARAQGSDFELYVSHVRDELQLGRDTASDLDSTFIERCLP</sequence>
<evidence type="ECO:0000313" key="3">
    <source>
        <dbReference type="Proteomes" id="UP000185183"/>
    </source>
</evidence>
<proteinExistence type="predicted"/>
<dbReference type="Proteomes" id="UP000185183">
    <property type="component" value="Unassembled WGS sequence"/>
</dbReference>
<organism evidence="2 3">
    <name type="scientific">Mycobacteroides abscessus subsp. bolletii</name>
    <dbReference type="NCBI Taxonomy" id="319705"/>
    <lineage>
        <taxon>Bacteria</taxon>
        <taxon>Bacillati</taxon>
        <taxon>Actinomycetota</taxon>
        <taxon>Actinomycetes</taxon>
        <taxon>Mycobacteriales</taxon>
        <taxon>Mycobacteriaceae</taxon>
        <taxon>Mycobacteroides</taxon>
        <taxon>Mycobacteroides abscessus</taxon>
    </lineage>
</organism>
<protein>
    <recommendedName>
        <fullName evidence="4">Lipoprotein</fullName>
    </recommendedName>
</protein>
<keyword evidence="1" id="KW-0732">Signal</keyword>
<name>A0A9Q7SGJ9_9MYCO</name>
<dbReference type="AlphaFoldDB" id="A0A9Q7SGJ9"/>
<dbReference type="RefSeq" id="WP_234801116.1">
    <property type="nucleotide sequence ID" value="NZ_FSCP01000002.1"/>
</dbReference>
<dbReference type="PROSITE" id="PS51257">
    <property type="entry name" value="PROKAR_LIPOPROTEIN"/>
    <property type="match status" value="1"/>
</dbReference>
<reference evidence="2 3" key="1">
    <citation type="submission" date="2016-11" db="EMBL/GenBank/DDBJ databases">
        <authorList>
            <consortium name="Pathogen Informatics"/>
        </authorList>
    </citation>
    <scope>NUCLEOTIDE SEQUENCE [LARGE SCALE GENOMIC DNA]</scope>
    <source>
        <strain evidence="2 3">968</strain>
    </source>
</reference>
<dbReference type="EMBL" id="FSFA01000005">
    <property type="protein sequence ID" value="SHX83505.1"/>
    <property type="molecule type" value="Genomic_DNA"/>
</dbReference>
<evidence type="ECO:0008006" key="4">
    <source>
        <dbReference type="Google" id="ProtNLM"/>
    </source>
</evidence>
<feature type="signal peptide" evidence="1">
    <location>
        <begin position="1"/>
        <end position="23"/>
    </location>
</feature>
<comment type="caution">
    <text evidence="2">The sequence shown here is derived from an EMBL/GenBank/DDBJ whole genome shotgun (WGS) entry which is preliminary data.</text>
</comment>
<evidence type="ECO:0000256" key="1">
    <source>
        <dbReference type="SAM" id="SignalP"/>
    </source>
</evidence>
<accession>A0A9Q7SGJ9</accession>
<gene>
    <name evidence="2" type="ORF">SAMEA2275694_04004</name>
</gene>
<feature type="chain" id="PRO_5040329294" description="Lipoprotein" evidence="1">
    <location>
        <begin position="24"/>
        <end position="171"/>
    </location>
</feature>
<evidence type="ECO:0000313" key="2">
    <source>
        <dbReference type="EMBL" id="SHX83505.1"/>
    </source>
</evidence>